<evidence type="ECO:0000256" key="5">
    <source>
        <dbReference type="SAM" id="MobiDB-lite"/>
    </source>
</evidence>
<protein>
    <recommendedName>
        <fullName evidence="6">LIM zinc-binding domain-containing protein</fullName>
    </recommendedName>
</protein>
<accession>A0A4S2LCM7</accession>
<dbReference type="CDD" id="cd08368">
    <property type="entry name" value="LIM"/>
    <property type="match status" value="1"/>
</dbReference>
<feature type="domain" description="LIM zinc-binding" evidence="6">
    <location>
        <begin position="200"/>
        <end position="260"/>
    </location>
</feature>
<feature type="compositionally biased region" description="Polar residues" evidence="5">
    <location>
        <begin position="139"/>
        <end position="149"/>
    </location>
</feature>
<evidence type="ECO:0000256" key="1">
    <source>
        <dbReference type="ARBA" id="ARBA00022723"/>
    </source>
</evidence>
<evidence type="ECO:0000256" key="4">
    <source>
        <dbReference type="PROSITE-ProRule" id="PRU00125"/>
    </source>
</evidence>
<evidence type="ECO:0000259" key="6">
    <source>
        <dbReference type="PROSITE" id="PS50023"/>
    </source>
</evidence>
<reference evidence="7 8" key="1">
    <citation type="journal article" date="2019" name="BMC Genomics">
        <title>New insights from Opisthorchis felineus genome: update on genomics of the epidemiologically important liver flukes.</title>
        <authorList>
            <person name="Ershov N.I."/>
            <person name="Mordvinov V.A."/>
            <person name="Prokhortchouk E.B."/>
            <person name="Pakharukova M.Y."/>
            <person name="Gunbin K.V."/>
            <person name="Ustyantsev K."/>
            <person name="Genaev M.A."/>
            <person name="Blinov A.G."/>
            <person name="Mazur A."/>
            <person name="Boulygina E."/>
            <person name="Tsygankova S."/>
            <person name="Khrameeva E."/>
            <person name="Chekanov N."/>
            <person name="Fan G."/>
            <person name="Xiao A."/>
            <person name="Zhang H."/>
            <person name="Xu X."/>
            <person name="Yang H."/>
            <person name="Solovyev V."/>
            <person name="Lee S.M."/>
            <person name="Liu X."/>
            <person name="Afonnikov D.A."/>
            <person name="Skryabin K.G."/>
        </authorList>
    </citation>
    <scope>NUCLEOTIDE SEQUENCE [LARGE SCALE GENOMIC DNA]</scope>
    <source>
        <strain evidence="7">AK-0245</strain>
        <tissue evidence="7">Whole organism</tissue>
    </source>
</reference>
<dbReference type="Pfam" id="PF00412">
    <property type="entry name" value="LIM"/>
    <property type="match status" value="1"/>
</dbReference>
<feature type="region of interest" description="Disordered" evidence="5">
    <location>
        <begin position="1"/>
        <end position="47"/>
    </location>
</feature>
<sequence length="268" mass="29994">MHAVTTPRKARNKSKKNKPSASVVDMQALAGEDRAELRRSRSQSRRRRLFEAVAARVDLRRSRSRSKGRSKPSTLEISGPIIQPRVVSEVFGQSPILYAPGPANLNTGASETTRQPQIPTGVSLRSSVQRTSPVDRGQKAQSWDSSWDSTEAFRANGPQDPVHHPLPPEVPVTRQFKAPDHRDDTTILQLLQNAEQSNERFCDVCYKPVNTEERYHLIGRVLHRGCFTCSRCTAPLANQSAICQNGIWSCAHHVQYQLNSIDPPFPEQ</sequence>
<comment type="caution">
    <text evidence="7">The sequence shown here is derived from an EMBL/GenBank/DDBJ whole genome shotgun (WGS) entry which is preliminary data.</text>
</comment>
<feature type="region of interest" description="Disordered" evidence="5">
    <location>
        <begin position="102"/>
        <end position="165"/>
    </location>
</feature>
<organism evidence="7 8">
    <name type="scientific">Opisthorchis felineus</name>
    <dbReference type="NCBI Taxonomy" id="147828"/>
    <lineage>
        <taxon>Eukaryota</taxon>
        <taxon>Metazoa</taxon>
        <taxon>Spiralia</taxon>
        <taxon>Lophotrochozoa</taxon>
        <taxon>Platyhelminthes</taxon>
        <taxon>Trematoda</taxon>
        <taxon>Digenea</taxon>
        <taxon>Opisthorchiida</taxon>
        <taxon>Opisthorchiata</taxon>
        <taxon>Opisthorchiidae</taxon>
        <taxon>Opisthorchis</taxon>
    </lineage>
</organism>
<dbReference type="InterPro" id="IPR001781">
    <property type="entry name" value="Znf_LIM"/>
</dbReference>
<dbReference type="SMART" id="SM00132">
    <property type="entry name" value="LIM"/>
    <property type="match status" value="1"/>
</dbReference>
<keyword evidence="3 4" id="KW-0440">LIM domain</keyword>
<gene>
    <name evidence="7" type="ORF">CRM22_008215</name>
</gene>
<dbReference type="Proteomes" id="UP000308267">
    <property type="component" value="Unassembled WGS sequence"/>
</dbReference>
<keyword evidence="2 4" id="KW-0862">Zinc</keyword>
<feature type="compositionally biased region" description="Polar residues" evidence="5">
    <location>
        <begin position="104"/>
        <end position="132"/>
    </location>
</feature>
<evidence type="ECO:0000313" key="8">
    <source>
        <dbReference type="Proteomes" id="UP000308267"/>
    </source>
</evidence>
<evidence type="ECO:0000256" key="3">
    <source>
        <dbReference type="ARBA" id="ARBA00023038"/>
    </source>
</evidence>
<dbReference type="GO" id="GO:0046872">
    <property type="term" value="F:metal ion binding"/>
    <property type="evidence" value="ECO:0007669"/>
    <property type="project" value="UniProtKB-KW"/>
</dbReference>
<dbReference type="OrthoDB" id="6282440at2759"/>
<keyword evidence="8" id="KW-1185">Reference proteome</keyword>
<dbReference type="Gene3D" id="2.10.110.10">
    <property type="entry name" value="Cysteine Rich Protein"/>
    <property type="match status" value="1"/>
</dbReference>
<evidence type="ECO:0000313" key="7">
    <source>
        <dbReference type="EMBL" id="TGZ61013.1"/>
    </source>
</evidence>
<dbReference type="EMBL" id="SJOL01008148">
    <property type="protein sequence ID" value="TGZ61013.1"/>
    <property type="molecule type" value="Genomic_DNA"/>
</dbReference>
<dbReference type="AlphaFoldDB" id="A0A4S2LCM7"/>
<dbReference type="PROSITE" id="PS50023">
    <property type="entry name" value="LIM_DOMAIN_2"/>
    <property type="match status" value="1"/>
</dbReference>
<keyword evidence="1 4" id="KW-0479">Metal-binding</keyword>
<evidence type="ECO:0000256" key="2">
    <source>
        <dbReference type="ARBA" id="ARBA00022833"/>
    </source>
</evidence>
<feature type="region of interest" description="Disordered" evidence="5">
    <location>
        <begin position="58"/>
        <end position="77"/>
    </location>
</feature>
<feature type="compositionally biased region" description="Basic residues" evidence="5">
    <location>
        <begin position="8"/>
        <end position="18"/>
    </location>
</feature>
<name>A0A4S2LCM7_OPIFE</name>
<proteinExistence type="predicted"/>